<dbReference type="AlphaFoldDB" id="A0A2A2H0W6"/>
<dbReference type="RefSeq" id="WP_069582521.1">
    <property type="nucleotide sequence ID" value="NZ_LMVM01000041.1"/>
</dbReference>
<evidence type="ECO:0000256" key="2">
    <source>
        <dbReference type="ARBA" id="ARBA00052457"/>
    </source>
</evidence>
<keyword evidence="9" id="KW-1185">Reference proteome</keyword>
<dbReference type="NCBIfam" id="TIGR03126">
    <property type="entry name" value="one_C_fae"/>
    <property type="match status" value="1"/>
</dbReference>
<evidence type="ECO:0000259" key="7">
    <source>
        <dbReference type="Pfam" id="PF08714"/>
    </source>
</evidence>
<dbReference type="Pfam" id="PF08714">
    <property type="entry name" value="Fae"/>
    <property type="match status" value="1"/>
</dbReference>
<evidence type="ECO:0000313" key="9">
    <source>
        <dbReference type="Proteomes" id="UP000217784"/>
    </source>
</evidence>
<dbReference type="FunFam" id="3.30.230.60:FF:000001">
    <property type="entry name" value="5,6,7,8-tetrahydromethanopterin hydro-lyase"/>
    <property type="match status" value="1"/>
</dbReference>
<evidence type="ECO:0000256" key="3">
    <source>
        <dbReference type="ARBA" id="ARBA00056998"/>
    </source>
</evidence>
<dbReference type="InterPro" id="IPR020568">
    <property type="entry name" value="Ribosomal_Su5_D2-typ_SF"/>
</dbReference>
<organism evidence="8 9">
    <name type="scientific">Methanobacterium bryantii</name>
    <dbReference type="NCBI Taxonomy" id="2161"/>
    <lineage>
        <taxon>Archaea</taxon>
        <taxon>Methanobacteriati</taxon>
        <taxon>Methanobacteriota</taxon>
        <taxon>Methanomada group</taxon>
        <taxon>Methanobacteria</taxon>
        <taxon>Methanobacteriales</taxon>
        <taxon>Methanobacteriaceae</taxon>
        <taxon>Methanobacterium</taxon>
    </lineage>
</organism>
<dbReference type="Proteomes" id="UP000217784">
    <property type="component" value="Unassembled WGS sequence"/>
</dbReference>
<dbReference type="OrthoDB" id="68182at2157"/>
<dbReference type="EMBL" id="LMVM01000041">
    <property type="protein sequence ID" value="PAV02936.1"/>
    <property type="molecule type" value="Genomic_DNA"/>
</dbReference>
<comment type="caution">
    <text evidence="8">The sequence shown here is derived from an EMBL/GenBank/DDBJ whole genome shotgun (WGS) entry which is preliminary data.</text>
</comment>
<accession>A0A2A2H0W6</accession>
<keyword evidence="1" id="KW-0456">Lyase</keyword>
<evidence type="ECO:0000313" key="8">
    <source>
        <dbReference type="EMBL" id="PAV02936.1"/>
    </source>
</evidence>
<evidence type="ECO:0000256" key="6">
    <source>
        <dbReference type="ARBA" id="ARBA00072885"/>
    </source>
</evidence>
<dbReference type="GO" id="GO:0016051">
    <property type="term" value="P:carbohydrate biosynthetic process"/>
    <property type="evidence" value="ECO:0007669"/>
    <property type="project" value="InterPro"/>
</dbReference>
<reference evidence="8 9" key="1">
    <citation type="journal article" date="2017" name="BMC Genomics">
        <title>Genomic analysis of methanogenic archaea reveals a shift towards energy conservation.</title>
        <authorList>
            <person name="Gilmore S.P."/>
            <person name="Henske J.K."/>
            <person name="Sexton J.A."/>
            <person name="Solomon K.V."/>
            <person name="Seppala S."/>
            <person name="Yoo J.I."/>
            <person name="Huyett L.M."/>
            <person name="Pressman A."/>
            <person name="Cogan J.Z."/>
            <person name="Kivenson V."/>
            <person name="Peng X."/>
            <person name="Tan Y."/>
            <person name="Valentine D.L."/>
            <person name="O'Malley M.A."/>
        </authorList>
    </citation>
    <scope>NUCLEOTIDE SEQUENCE [LARGE SCALE GENOMIC DNA]</scope>
    <source>
        <strain evidence="8 9">M.o.H.</strain>
    </source>
</reference>
<protein>
    <recommendedName>
        <fullName evidence="6">5,6,7,8-tetrahydromethanopterin hydro-lyase</fullName>
        <ecNumber evidence="5">4.2.1.147</ecNumber>
    </recommendedName>
</protein>
<sequence length="164" mass="17999">MYLIGEARFGEKVEVAHIDLLIGDKEGPVGQAFAGALANQMDKHTPLFAIIAPNLTTKPVTLISPKVSLRRKGDVLRIFGPAQKGVAMAVAECVEEEIIPEDTVEDICIVCSVFIHPGAEDNDKIYRNNYEAAKLAIRRAFTKEPSIDEILSERNSVVHPLYKG</sequence>
<dbReference type="GO" id="GO:0016840">
    <property type="term" value="F:carbon-nitrogen lyase activity"/>
    <property type="evidence" value="ECO:0007669"/>
    <property type="project" value="InterPro"/>
</dbReference>
<evidence type="ECO:0000256" key="1">
    <source>
        <dbReference type="ARBA" id="ARBA00023239"/>
    </source>
</evidence>
<dbReference type="InterPro" id="IPR014826">
    <property type="entry name" value="HCHO-activating_enzyme"/>
</dbReference>
<feature type="domain" description="Formaldehyde-activating enzyme" evidence="7">
    <location>
        <begin position="4"/>
        <end position="161"/>
    </location>
</feature>
<name>A0A2A2H0W6_METBR</name>
<dbReference type="Gene3D" id="3.30.230.60">
    <property type="entry name" value="Formaldehyde-activating enzyme"/>
    <property type="match status" value="1"/>
</dbReference>
<proteinExistence type="inferred from homology"/>
<dbReference type="EC" id="4.2.1.147" evidence="5"/>
<gene>
    <name evidence="8" type="ORF">ASJ80_03775</name>
</gene>
<comment type="function">
    <text evidence="3">Catalyzes the condensation of formaldehyde with tetrahydromethanopterin (H(4)MPT) to 5,10-methylenetetrahydromethanopterin.</text>
</comment>
<comment type="catalytic activity">
    <reaction evidence="2">
        <text>5,6,7,8-tetrahydromethanopterin + formaldehyde = 5,10-methylenetetrahydromethanopterin + H2O</text>
        <dbReference type="Rhea" id="RHEA:24678"/>
        <dbReference type="ChEBI" id="CHEBI:15377"/>
        <dbReference type="ChEBI" id="CHEBI:16842"/>
        <dbReference type="ChEBI" id="CHEBI:57818"/>
        <dbReference type="ChEBI" id="CHEBI:58103"/>
        <dbReference type="EC" id="4.2.1.147"/>
    </reaction>
</comment>
<dbReference type="SUPFAM" id="SSF54211">
    <property type="entry name" value="Ribosomal protein S5 domain 2-like"/>
    <property type="match status" value="1"/>
</dbReference>
<dbReference type="InterPro" id="IPR037075">
    <property type="entry name" value="HCHO-activating_enzyme_sf"/>
</dbReference>
<evidence type="ECO:0000256" key="5">
    <source>
        <dbReference type="ARBA" id="ARBA00067042"/>
    </source>
</evidence>
<evidence type="ECO:0000256" key="4">
    <source>
        <dbReference type="ARBA" id="ARBA00061519"/>
    </source>
</evidence>
<comment type="similarity">
    <text evidence="4">Belongs to the formaldehyde-activating enzyme family.</text>
</comment>